<dbReference type="Proteomes" id="UP000001880">
    <property type="component" value="Chromosome"/>
</dbReference>
<dbReference type="SMART" id="SM00882">
    <property type="entry name" value="CoA_trans"/>
    <property type="match status" value="1"/>
</dbReference>
<keyword evidence="4" id="KW-1185">Reference proteome</keyword>
<dbReference type="Gene3D" id="3.40.1080.10">
    <property type="entry name" value="Glutaconate Coenzyme A-transferase"/>
    <property type="match status" value="1"/>
</dbReference>
<dbReference type="KEGG" id="hoh:Hoch_4553"/>
<dbReference type="InterPro" id="IPR037171">
    <property type="entry name" value="NagB/RpiA_transferase-like"/>
</dbReference>
<organism evidence="3 4">
    <name type="scientific">Haliangium ochraceum (strain DSM 14365 / JCM 11303 / SMP-2)</name>
    <dbReference type="NCBI Taxonomy" id="502025"/>
    <lineage>
        <taxon>Bacteria</taxon>
        <taxon>Pseudomonadati</taxon>
        <taxon>Myxococcota</taxon>
        <taxon>Polyangia</taxon>
        <taxon>Haliangiales</taxon>
        <taxon>Kofleriaceae</taxon>
        <taxon>Haliangium</taxon>
    </lineage>
</organism>
<sequence length="254" mass="27283">MSESASDMGQSADSGERPGGRHRAKVQSDVRAALSDLRDGARIMVGGFGLCGNAEALIEAVVASGARRLTLISNNAGNLGKGLATWLRAGIIEKVICTYIGNNEDLHRMMNSGAVAVEVNPQGTFVERMRAAGAGIPAFYTPTGVGTVVAEGKEVRQFEGRDYVLERALSADFALIRARQGDAFGNLRFWRTARNFSPVMATAARTTIAEVDELVPVGAMDPDDVHLPGIFVHRVVEVREHEDPFEYKTVRAPA</sequence>
<accession>D0LQ07</accession>
<dbReference type="GO" id="GO:0008260">
    <property type="term" value="F:succinyl-CoA:3-oxo-acid CoA-transferase activity"/>
    <property type="evidence" value="ECO:0007669"/>
    <property type="project" value="UniProtKB-EC"/>
</dbReference>
<dbReference type="PANTHER" id="PTHR13707:SF60">
    <property type="entry name" value="ACETATE COA-TRANSFERASE SUBUNIT ALPHA"/>
    <property type="match status" value="1"/>
</dbReference>
<evidence type="ECO:0000256" key="2">
    <source>
        <dbReference type="SAM" id="MobiDB-lite"/>
    </source>
</evidence>
<proteinExistence type="predicted"/>
<gene>
    <name evidence="3" type="ordered locus">Hoch_4553</name>
</gene>
<evidence type="ECO:0000313" key="3">
    <source>
        <dbReference type="EMBL" id="ACY17044.1"/>
    </source>
</evidence>
<evidence type="ECO:0000313" key="4">
    <source>
        <dbReference type="Proteomes" id="UP000001880"/>
    </source>
</evidence>
<dbReference type="eggNOG" id="COG1788">
    <property type="taxonomic scope" value="Bacteria"/>
</dbReference>
<dbReference type="InterPro" id="IPR004165">
    <property type="entry name" value="CoA_trans_fam_I"/>
</dbReference>
<dbReference type="NCBIfam" id="TIGR02429">
    <property type="entry name" value="pcaI_scoA_fam"/>
    <property type="match status" value="1"/>
</dbReference>
<dbReference type="HOGENOM" id="CLU_019942_2_0_7"/>
<dbReference type="STRING" id="502025.Hoch_4553"/>
<evidence type="ECO:0000256" key="1">
    <source>
        <dbReference type="ARBA" id="ARBA00022679"/>
    </source>
</evidence>
<dbReference type="AlphaFoldDB" id="D0LQ07"/>
<dbReference type="InterPro" id="IPR012792">
    <property type="entry name" value="3-oxoacid_CoA-transf_A"/>
</dbReference>
<dbReference type="EC" id="2.8.3.5" evidence="3"/>
<dbReference type="Pfam" id="PF01144">
    <property type="entry name" value="CoA_trans"/>
    <property type="match status" value="1"/>
</dbReference>
<dbReference type="EMBL" id="CP001804">
    <property type="protein sequence ID" value="ACY17044.1"/>
    <property type="molecule type" value="Genomic_DNA"/>
</dbReference>
<feature type="region of interest" description="Disordered" evidence="2">
    <location>
        <begin position="1"/>
        <end position="27"/>
    </location>
</feature>
<protein>
    <submittedName>
        <fullName evidence="3">3-oxoacid CoA-transferase, A subunit</fullName>
        <ecNumber evidence="3">2.8.3.5</ecNumber>
    </submittedName>
</protein>
<feature type="compositionally biased region" description="Polar residues" evidence="2">
    <location>
        <begin position="1"/>
        <end position="13"/>
    </location>
</feature>
<name>D0LQ07_HALO1</name>
<reference evidence="3 4" key="1">
    <citation type="journal article" date="2010" name="Stand. Genomic Sci.">
        <title>Complete genome sequence of Haliangium ochraceum type strain (SMP-2).</title>
        <authorList>
            <consortium name="US DOE Joint Genome Institute (JGI-PGF)"/>
            <person name="Ivanova N."/>
            <person name="Daum C."/>
            <person name="Lang E."/>
            <person name="Abt B."/>
            <person name="Kopitz M."/>
            <person name="Saunders E."/>
            <person name="Lapidus A."/>
            <person name="Lucas S."/>
            <person name="Glavina Del Rio T."/>
            <person name="Nolan M."/>
            <person name="Tice H."/>
            <person name="Copeland A."/>
            <person name="Cheng J.F."/>
            <person name="Chen F."/>
            <person name="Bruce D."/>
            <person name="Goodwin L."/>
            <person name="Pitluck S."/>
            <person name="Mavromatis K."/>
            <person name="Pati A."/>
            <person name="Mikhailova N."/>
            <person name="Chen A."/>
            <person name="Palaniappan K."/>
            <person name="Land M."/>
            <person name="Hauser L."/>
            <person name="Chang Y.J."/>
            <person name="Jeffries C.D."/>
            <person name="Detter J.C."/>
            <person name="Brettin T."/>
            <person name="Rohde M."/>
            <person name="Goker M."/>
            <person name="Bristow J."/>
            <person name="Markowitz V."/>
            <person name="Eisen J.A."/>
            <person name="Hugenholtz P."/>
            <person name="Kyrpides N.C."/>
            <person name="Klenk H.P."/>
        </authorList>
    </citation>
    <scope>NUCLEOTIDE SEQUENCE [LARGE SCALE GENOMIC DNA]</scope>
    <source>
        <strain evidence="4">DSM 14365 / CIP 107738 / JCM 11303 / AJ 13395 / SMP-2</strain>
    </source>
</reference>
<keyword evidence="1 3" id="KW-0808">Transferase</keyword>
<dbReference type="SUPFAM" id="SSF100950">
    <property type="entry name" value="NagB/RpiA/CoA transferase-like"/>
    <property type="match status" value="1"/>
</dbReference>
<dbReference type="PANTHER" id="PTHR13707">
    <property type="entry name" value="KETOACID-COENZYME A TRANSFERASE"/>
    <property type="match status" value="1"/>
</dbReference>